<name>A0A8H6K497_9PEZI</name>
<protein>
    <submittedName>
        <fullName evidence="2">Uncharacterized protein</fullName>
    </submittedName>
</protein>
<evidence type="ECO:0000313" key="3">
    <source>
        <dbReference type="Proteomes" id="UP000639643"/>
    </source>
</evidence>
<dbReference type="EMBL" id="WIGM01000466">
    <property type="protein sequence ID" value="KAF6824455.1"/>
    <property type="molecule type" value="Genomic_DNA"/>
</dbReference>
<reference evidence="2" key="1">
    <citation type="journal article" date="2020" name="Phytopathology">
        <title>Genome Sequence Resources of Colletotrichum truncatum, C. plurivorum, C. musicola, and C. sojae: Four Species Pathogenic to Soybean (Glycine max).</title>
        <authorList>
            <person name="Rogerio F."/>
            <person name="Boufleur T.R."/>
            <person name="Ciampi-Guillardi M."/>
            <person name="Sukno S.A."/>
            <person name="Thon M.R."/>
            <person name="Massola Junior N.S."/>
            <person name="Baroncelli R."/>
        </authorList>
    </citation>
    <scope>NUCLEOTIDE SEQUENCE</scope>
    <source>
        <strain evidence="2">LFN0074</strain>
    </source>
</reference>
<comment type="caution">
    <text evidence="2">The sequence shown here is derived from an EMBL/GenBank/DDBJ whole genome shotgun (WGS) entry which is preliminary data.</text>
</comment>
<feature type="region of interest" description="Disordered" evidence="1">
    <location>
        <begin position="113"/>
        <end position="168"/>
    </location>
</feature>
<dbReference type="Proteomes" id="UP000639643">
    <property type="component" value="Unassembled WGS sequence"/>
</dbReference>
<proteinExistence type="predicted"/>
<keyword evidence="3" id="KW-1185">Reference proteome</keyword>
<organism evidence="2 3">
    <name type="scientific">Colletotrichum musicola</name>
    <dbReference type="NCBI Taxonomy" id="2175873"/>
    <lineage>
        <taxon>Eukaryota</taxon>
        <taxon>Fungi</taxon>
        <taxon>Dikarya</taxon>
        <taxon>Ascomycota</taxon>
        <taxon>Pezizomycotina</taxon>
        <taxon>Sordariomycetes</taxon>
        <taxon>Hypocreomycetidae</taxon>
        <taxon>Glomerellales</taxon>
        <taxon>Glomerellaceae</taxon>
        <taxon>Colletotrichum</taxon>
        <taxon>Colletotrichum orchidearum species complex</taxon>
    </lineage>
</organism>
<dbReference type="AlphaFoldDB" id="A0A8H6K497"/>
<evidence type="ECO:0000313" key="2">
    <source>
        <dbReference type="EMBL" id="KAF6824455.1"/>
    </source>
</evidence>
<sequence>MVTKERVPAACPPGGALVTDDLPRRLELLEELKNVSVHRLGGSGNGRIDEKKFTPYAWAAFLVALMEGLEEMLENVRDGSFPLEFLYSILNNCRDQLPRLIKLCNSGVVPQLERIPESESSSSDYSPAAILLGESEEETPPPSPPESPPRSTLADAELCSPQGSCGTS</sequence>
<accession>A0A8H6K497</accession>
<evidence type="ECO:0000256" key="1">
    <source>
        <dbReference type="SAM" id="MobiDB-lite"/>
    </source>
</evidence>
<gene>
    <name evidence="2" type="ORF">CMUS01_10238</name>
</gene>